<accession>A0AAD3P0W2</accession>
<keyword evidence="3" id="KW-1185">Reference proteome</keyword>
<evidence type="ECO:0000256" key="1">
    <source>
        <dbReference type="SAM" id="Phobius"/>
    </source>
</evidence>
<dbReference type="PANTHER" id="PTHR34821:SF2">
    <property type="entry name" value="INNER MEMBRANE PROTEIN YDCZ"/>
    <property type="match status" value="1"/>
</dbReference>
<dbReference type="AlphaFoldDB" id="A0AAD3P0W2"/>
<reference evidence="2" key="1">
    <citation type="journal article" date="2014" name="Int. J. Syst. Evol. Microbiol.">
        <title>Complete genome sequence of Corynebacterium casei LMG S-19264T (=DSM 44701T), isolated from a smear-ripened cheese.</title>
        <authorList>
            <consortium name="US DOE Joint Genome Institute (JGI-PGF)"/>
            <person name="Walter F."/>
            <person name="Albersmeier A."/>
            <person name="Kalinowski J."/>
            <person name="Ruckert C."/>
        </authorList>
    </citation>
    <scope>NUCLEOTIDE SEQUENCE</scope>
    <source>
        <strain evidence="2">VKM B-2222</strain>
    </source>
</reference>
<name>A0AAD3P0W2_9RHOB</name>
<feature type="transmembrane region" description="Helical" evidence="1">
    <location>
        <begin position="126"/>
        <end position="144"/>
    </location>
</feature>
<feature type="transmembrane region" description="Helical" evidence="1">
    <location>
        <begin position="94"/>
        <end position="114"/>
    </location>
</feature>
<dbReference type="GO" id="GO:0005886">
    <property type="term" value="C:plasma membrane"/>
    <property type="evidence" value="ECO:0007669"/>
    <property type="project" value="TreeGrafter"/>
</dbReference>
<comment type="caution">
    <text evidence="2">The sequence shown here is derived from an EMBL/GenBank/DDBJ whole genome shotgun (WGS) entry which is preliminary data.</text>
</comment>
<evidence type="ECO:0008006" key="4">
    <source>
        <dbReference type="Google" id="ProtNLM"/>
    </source>
</evidence>
<organism evidence="2 3">
    <name type="scientific">Paracoccus kondratievae</name>
    <dbReference type="NCBI Taxonomy" id="135740"/>
    <lineage>
        <taxon>Bacteria</taxon>
        <taxon>Pseudomonadati</taxon>
        <taxon>Pseudomonadota</taxon>
        <taxon>Alphaproteobacteria</taxon>
        <taxon>Rhodobacterales</taxon>
        <taxon>Paracoccaceae</taxon>
        <taxon>Paracoccus</taxon>
    </lineage>
</organism>
<keyword evidence="1" id="KW-0472">Membrane</keyword>
<proteinExistence type="predicted"/>
<protein>
    <recommendedName>
        <fullName evidence="4">EamA-like transporter family protein</fullName>
    </recommendedName>
</protein>
<keyword evidence="1" id="KW-0812">Transmembrane</keyword>
<dbReference type="EMBL" id="BSFH01000099">
    <property type="protein sequence ID" value="GLK66116.1"/>
    <property type="molecule type" value="Genomic_DNA"/>
</dbReference>
<evidence type="ECO:0000313" key="3">
    <source>
        <dbReference type="Proteomes" id="UP001143349"/>
    </source>
</evidence>
<feature type="transmembrane region" description="Helical" evidence="1">
    <location>
        <begin position="35"/>
        <end position="57"/>
    </location>
</feature>
<dbReference type="RefSeq" id="WP_010392219.1">
    <property type="nucleotide sequence ID" value="NZ_BSFH01000099.1"/>
</dbReference>
<sequence length="147" mass="15427">MQFPLLTAIFVTLAGVCIAVQAPINAALGREVQSPLAAAAISFGIGFVLLTLGTLAMGQGRAFLRAVSADWWMWTGGVLGAFYVWTMVWSLPRLGTLTALCALALGQIIAAILLDRIGAFGLPVRDLSIPRLLAALMVGGGLILSRF</sequence>
<dbReference type="Pfam" id="PF04657">
    <property type="entry name" value="DMT_YdcZ"/>
    <property type="match status" value="1"/>
</dbReference>
<dbReference type="InterPro" id="IPR006750">
    <property type="entry name" value="YdcZ"/>
</dbReference>
<feature type="transmembrane region" description="Helical" evidence="1">
    <location>
        <begin position="69"/>
        <end position="88"/>
    </location>
</feature>
<evidence type="ECO:0000313" key="2">
    <source>
        <dbReference type="EMBL" id="GLK66116.1"/>
    </source>
</evidence>
<gene>
    <name evidence="2" type="ORF">GCM10017635_35930</name>
</gene>
<dbReference type="PANTHER" id="PTHR34821">
    <property type="entry name" value="INNER MEMBRANE PROTEIN YDCZ"/>
    <property type="match status" value="1"/>
</dbReference>
<reference evidence="2" key="2">
    <citation type="submission" date="2023-01" db="EMBL/GenBank/DDBJ databases">
        <authorList>
            <person name="Sun Q."/>
            <person name="Evtushenko L."/>
        </authorList>
    </citation>
    <scope>NUCLEOTIDE SEQUENCE</scope>
    <source>
        <strain evidence="2">VKM B-2222</strain>
    </source>
</reference>
<keyword evidence="1" id="KW-1133">Transmembrane helix</keyword>
<dbReference type="Proteomes" id="UP001143349">
    <property type="component" value="Unassembled WGS sequence"/>
</dbReference>